<dbReference type="AlphaFoldDB" id="A0A5A7SGD9"/>
<reference evidence="4 5" key="1">
    <citation type="submission" date="2019-07" db="EMBL/GenBank/DDBJ databases">
        <title>Rhodococcus cavernicolus sp. nov., isolated from a cave.</title>
        <authorList>
            <person name="Lee S.D."/>
        </authorList>
    </citation>
    <scope>NUCLEOTIDE SEQUENCE [LARGE SCALE GENOMIC DNA]</scope>
    <source>
        <strain evidence="4 5">C1-24</strain>
    </source>
</reference>
<keyword evidence="2" id="KW-0732">Signal</keyword>
<dbReference type="OrthoDB" id="4578583at2"/>
<organism evidence="4 5">
    <name type="scientific">Antrihabitans cavernicola</name>
    <dbReference type="NCBI Taxonomy" id="2495913"/>
    <lineage>
        <taxon>Bacteria</taxon>
        <taxon>Bacillati</taxon>
        <taxon>Actinomycetota</taxon>
        <taxon>Actinomycetes</taxon>
        <taxon>Mycobacteriales</taxon>
        <taxon>Nocardiaceae</taxon>
        <taxon>Antrihabitans</taxon>
    </lineage>
</organism>
<evidence type="ECO:0000256" key="1">
    <source>
        <dbReference type="SAM" id="MobiDB-lite"/>
    </source>
</evidence>
<evidence type="ECO:0000259" key="3">
    <source>
        <dbReference type="Pfam" id="PF05305"/>
    </source>
</evidence>
<dbReference type="InterPro" id="IPR007969">
    <property type="entry name" value="DUF732"/>
</dbReference>
<keyword evidence="5" id="KW-1185">Reference proteome</keyword>
<gene>
    <name evidence="4" type="ORF">FOY51_01470</name>
</gene>
<evidence type="ECO:0000256" key="2">
    <source>
        <dbReference type="SAM" id="SignalP"/>
    </source>
</evidence>
<dbReference type="PROSITE" id="PS51257">
    <property type="entry name" value="PROKAR_LIPOPROTEIN"/>
    <property type="match status" value="1"/>
</dbReference>
<feature type="compositionally biased region" description="Low complexity" evidence="1">
    <location>
        <begin position="38"/>
        <end position="62"/>
    </location>
</feature>
<sequence>MTELRFITARTVAALALVAAASGLLAGCGGDDSTATGSPTQASVASTTSAAAKSSKAQGSDAPSSDAPVTSPGAAATAPPEQPQPVPSGFPGPTSAPVDSRNQALIAELDKAGVKSSGNGENAVAIANFICASIRDGSTPDQMDTTVTAMAGVELNLAGSQMAPADAAKIYKDAAQKTYCK</sequence>
<feature type="compositionally biased region" description="Pro residues" evidence="1">
    <location>
        <begin position="80"/>
        <end position="90"/>
    </location>
</feature>
<dbReference type="RefSeq" id="WP_149428419.1">
    <property type="nucleotide sequence ID" value="NZ_VLNY01000001.1"/>
</dbReference>
<protein>
    <submittedName>
        <fullName evidence="4">DUF732 domain-containing protein</fullName>
    </submittedName>
</protein>
<feature type="domain" description="DUF732" evidence="3">
    <location>
        <begin position="103"/>
        <end position="180"/>
    </location>
</feature>
<feature type="region of interest" description="Disordered" evidence="1">
    <location>
        <begin position="31"/>
        <end position="99"/>
    </location>
</feature>
<name>A0A5A7SGD9_9NOCA</name>
<comment type="caution">
    <text evidence="4">The sequence shown here is derived from an EMBL/GenBank/DDBJ whole genome shotgun (WGS) entry which is preliminary data.</text>
</comment>
<evidence type="ECO:0000313" key="4">
    <source>
        <dbReference type="EMBL" id="KAA0024644.1"/>
    </source>
</evidence>
<dbReference type="Pfam" id="PF05305">
    <property type="entry name" value="DUF732"/>
    <property type="match status" value="1"/>
</dbReference>
<evidence type="ECO:0000313" key="5">
    <source>
        <dbReference type="Proteomes" id="UP000322244"/>
    </source>
</evidence>
<dbReference type="Proteomes" id="UP000322244">
    <property type="component" value="Unassembled WGS sequence"/>
</dbReference>
<dbReference type="EMBL" id="VLNY01000001">
    <property type="protein sequence ID" value="KAA0024644.1"/>
    <property type="molecule type" value="Genomic_DNA"/>
</dbReference>
<feature type="chain" id="PRO_5039202004" evidence="2">
    <location>
        <begin position="27"/>
        <end position="181"/>
    </location>
</feature>
<proteinExistence type="predicted"/>
<feature type="signal peptide" evidence="2">
    <location>
        <begin position="1"/>
        <end position="26"/>
    </location>
</feature>
<accession>A0A5A7SGD9</accession>